<comment type="caution">
    <text evidence="3">The sequence shown here is derived from an EMBL/GenBank/DDBJ whole genome shotgun (WGS) entry which is preliminary data.</text>
</comment>
<sequence length="477" mass="52173">MKRTAILSFAILAASVCVLCGCEAINVDIGRGDSAATTVTDTALPDESEDVSLTTEPAGTTTAATTFPEITTPPQTTTVLPETTAATTTAVPETEAPETTTEFSFEVKPMKATMYATASTHVRTGPATFFDIVGYLHPGDEIEVTGVCDNGWYRIKFKDGEYYVGWLYVSEERPGEKTSSPTDEEAIILPDESGADESFEIADEFMAEVTGGILEYCPEEYSEEQSGREYGELVVDRYYSDTCGRNRPVNIILPAGYDESRKYPVLYVLHGMFGNEYAMMNNNRTHIILGNMMAQGLAEDMIIVFPYIYAGQDKNAFTDFTAEDMSGYDNFLNDLVNDLMPYMAENYSIAQGKDNTAVLGFSIGGREALAIGFTYPDMFGYIGAVCPVPGLTPSSEEWNPGQLSEEELSFGSETPYLIMVGAAESDSVVSDAPESYHKIMEDNGVTHLWYVVENSDHGEPAIASVTYNFCKHVFKAK</sequence>
<dbReference type="SUPFAM" id="SSF53474">
    <property type="entry name" value="alpha/beta-Hydrolases"/>
    <property type="match status" value="1"/>
</dbReference>
<accession>A0A9D1KL08</accession>
<dbReference type="Gene3D" id="3.40.50.1820">
    <property type="entry name" value="alpha/beta hydrolase"/>
    <property type="match status" value="1"/>
</dbReference>
<evidence type="ECO:0000313" key="3">
    <source>
        <dbReference type="EMBL" id="HIT58418.1"/>
    </source>
</evidence>
<dbReference type="InterPro" id="IPR003646">
    <property type="entry name" value="SH3-like_bac-type"/>
</dbReference>
<dbReference type="GO" id="GO:0016747">
    <property type="term" value="F:acyltransferase activity, transferring groups other than amino-acyl groups"/>
    <property type="evidence" value="ECO:0007669"/>
    <property type="project" value="TreeGrafter"/>
</dbReference>
<dbReference type="InterPro" id="IPR050583">
    <property type="entry name" value="Mycobacterial_A85_antigen"/>
</dbReference>
<protein>
    <submittedName>
        <fullName evidence="3">SH3 domain-containing protein</fullName>
    </submittedName>
</protein>
<dbReference type="Gene3D" id="2.30.30.40">
    <property type="entry name" value="SH3 Domains"/>
    <property type="match status" value="1"/>
</dbReference>
<dbReference type="EMBL" id="DVLL01000007">
    <property type="protein sequence ID" value="HIT58418.1"/>
    <property type="molecule type" value="Genomic_DNA"/>
</dbReference>
<dbReference type="PANTHER" id="PTHR48098">
    <property type="entry name" value="ENTEROCHELIN ESTERASE-RELATED"/>
    <property type="match status" value="1"/>
</dbReference>
<evidence type="ECO:0000256" key="1">
    <source>
        <dbReference type="SAM" id="SignalP"/>
    </source>
</evidence>
<feature type="signal peptide" evidence="1">
    <location>
        <begin position="1"/>
        <end position="20"/>
    </location>
</feature>
<dbReference type="PROSITE" id="PS51257">
    <property type="entry name" value="PROKAR_LIPOPROTEIN"/>
    <property type="match status" value="1"/>
</dbReference>
<evidence type="ECO:0000313" key="4">
    <source>
        <dbReference type="Proteomes" id="UP000824136"/>
    </source>
</evidence>
<feature type="domain" description="SH3b" evidence="2">
    <location>
        <begin position="111"/>
        <end position="171"/>
    </location>
</feature>
<reference evidence="3" key="1">
    <citation type="submission" date="2020-10" db="EMBL/GenBank/DDBJ databases">
        <authorList>
            <person name="Gilroy R."/>
        </authorList>
    </citation>
    <scope>NUCLEOTIDE SEQUENCE</scope>
    <source>
        <strain evidence="3">CHK33-4379</strain>
    </source>
</reference>
<feature type="chain" id="PRO_5039391613" evidence="1">
    <location>
        <begin position="21"/>
        <end position="477"/>
    </location>
</feature>
<organism evidence="3 4">
    <name type="scientific">Candidatus Faeciplasma pullistercoris</name>
    <dbReference type="NCBI Taxonomy" id="2840800"/>
    <lineage>
        <taxon>Bacteria</taxon>
        <taxon>Bacillati</taxon>
        <taxon>Bacillota</taxon>
        <taxon>Clostridia</taxon>
        <taxon>Eubacteriales</taxon>
        <taxon>Oscillospiraceae</taxon>
        <taxon>Oscillospiraceae incertae sedis</taxon>
        <taxon>Candidatus Faeciplasma</taxon>
    </lineage>
</organism>
<gene>
    <name evidence="3" type="ORF">IAC39_01655</name>
</gene>
<keyword evidence="1" id="KW-0732">Signal</keyword>
<dbReference type="Proteomes" id="UP000824136">
    <property type="component" value="Unassembled WGS sequence"/>
</dbReference>
<dbReference type="InterPro" id="IPR029058">
    <property type="entry name" value="AB_hydrolase_fold"/>
</dbReference>
<proteinExistence type="predicted"/>
<dbReference type="PANTHER" id="PTHR48098:SF1">
    <property type="entry name" value="DIACYLGLYCEROL ACYLTRANSFERASE_MYCOLYLTRANSFERASE AG85A"/>
    <property type="match status" value="1"/>
</dbReference>
<dbReference type="AlphaFoldDB" id="A0A9D1KL08"/>
<dbReference type="InterPro" id="IPR000801">
    <property type="entry name" value="Esterase-like"/>
</dbReference>
<dbReference type="Pfam" id="PF00756">
    <property type="entry name" value="Esterase"/>
    <property type="match status" value="1"/>
</dbReference>
<name>A0A9D1KL08_9FIRM</name>
<dbReference type="Pfam" id="PF08239">
    <property type="entry name" value="SH3_3"/>
    <property type="match status" value="1"/>
</dbReference>
<reference evidence="3" key="2">
    <citation type="journal article" date="2021" name="PeerJ">
        <title>Extensive microbial diversity within the chicken gut microbiome revealed by metagenomics and culture.</title>
        <authorList>
            <person name="Gilroy R."/>
            <person name="Ravi A."/>
            <person name="Getino M."/>
            <person name="Pursley I."/>
            <person name="Horton D.L."/>
            <person name="Alikhan N.F."/>
            <person name="Baker D."/>
            <person name="Gharbi K."/>
            <person name="Hall N."/>
            <person name="Watson M."/>
            <person name="Adriaenssens E.M."/>
            <person name="Foster-Nyarko E."/>
            <person name="Jarju S."/>
            <person name="Secka A."/>
            <person name="Antonio M."/>
            <person name="Oren A."/>
            <person name="Chaudhuri R.R."/>
            <person name="La Ragione R."/>
            <person name="Hildebrand F."/>
            <person name="Pallen M.J."/>
        </authorList>
    </citation>
    <scope>NUCLEOTIDE SEQUENCE</scope>
    <source>
        <strain evidence="3">CHK33-4379</strain>
    </source>
</reference>
<dbReference type="SMART" id="SM00287">
    <property type="entry name" value="SH3b"/>
    <property type="match status" value="1"/>
</dbReference>
<evidence type="ECO:0000259" key="2">
    <source>
        <dbReference type="SMART" id="SM00287"/>
    </source>
</evidence>